<comment type="similarity">
    <text evidence="1 2">Belongs to the peroxin-16 family.</text>
</comment>
<dbReference type="PANTHER" id="PTHR13299:SF0">
    <property type="entry name" value="PEROXISOMAL MEMBRANE PROTEIN PEX16"/>
    <property type="match status" value="1"/>
</dbReference>
<feature type="region of interest" description="Disordered" evidence="3">
    <location>
        <begin position="187"/>
        <end position="228"/>
    </location>
</feature>
<dbReference type="STRING" id="71784.A0A1Y2BL04"/>
<evidence type="ECO:0000313" key="5">
    <source>
        <dbReference type="Proteomes" id="UP000193986"/>
    </source>
</evidence>
<keyword evidence="2" id="KW-0576">Peroxisome</keyword>
<keyword evidence="2" id="KW-0962">Peroxisome biogenesis</keyword>
<evidence type="ECO:0000256" key="3">
    <source>
        <dbReference type="SAM" id="MobiDB-lite"/>
    </source>
</evidence>
<feature type="compositionally biased region" description="Low complexity" evidence="3">
    <location>
        <begin position="206"/>
        <end position="227"/>
    </location>
</feature>
<evidence type="ECO:0000313" key="4">
    <source>
        <dbReference type="EMBL" id="ORY35444.1"/>
    </source>
</evidence>
<comment type="caution">
    <text evidence="4">The sequence shown here is derived from an EMBL/GenBank/DDBJ whole genome shotgun (WGS) entry which is preliminary data.</text>
</comment>
<sequence length="412" mass="45870">MSQLINTYESLLLSNLSAVQSVESGLRNITWLLPGRFEDAELASEGLYALLNLVAGYHDSLLSRHISPIHTLPPHPFSPSSNSSTSTSTTSNPSDPSVPSIPRLTPLLPRPTDHTRYTRYWTSKSTIYRRASRALATLGYVQLLIEMVVKRRAGERARWRTVVWIEGLKTVFKLLILRVTKRPVLSPSVPQREYDPSSLPISILQPTSTASTKSSSPSTSTQPTSETWNSTGQVAVLPLMPTGAPLRSHLYSMIGAMDEEHLQHPLTLLPPLQNVGEWSAELIQCSLGLIHVLLLIRASKHPTPSTVHNQASLPSLSRYISPFIIPLSLALLARRLRTPPRDDLLLAEHYTRQDKQLAWRTLLSGPIWIGWTRPKVLGIAKVLEKVPLIGLLGQFVEGYLPLVDDYHYYTST</sequence>
<evidence type="ECO:0000256" key="2">
    <source>
        <dbReference type="RuleBase" id="RU365003"/>
    </source>
</evidence>
<dbReference type="Pfam" id="PF08610">
    <property type="entry name" value="Pex16"/>
    <property type="match status" value="1"/>
</dbReference>
<dbReference type="OrthoDB" id="2021143at2759"/>
<dbReference type="AlphaFoldDB" id="A0A1Y2BL04"/>
<dbReference type="PANTHER" id="PTHR13299">
    <property type="entry name" value="PEROXISOMAL MEMBRANE PROTEIN PEX16"/>
    <property type="match status" value="1"/>
</dbReference>
<dbReference type="EMBL" id="MCFC01000001">
    <property type="protein sequence ID" value="ORY35444.1"/>
    <property type="molecule type" value="Genomic_DNA"/>
</dbReference>
<accession>A0A1Y2BL04</accession>
<organism evidence="4 5">
    <name type="scientific">Naematelia encephala</name>
    <dbReference type="NCBI Taxonomy" id="71784"/>
    <lineage>
        <taxon>Eukaryota</taxon>
        <taxon>Fungi</taxon>
        <taxon>Dikarya</taxon>
        <taxon>Basidiomycota</taxon>
        <taxon>Agaricomycotina</taxon>
        <taxon>Tremellomycetes</taxon>
        <taxon>Tremellales</taxon>
        <taxon>Naemateliaceae</taxon>
        <taxon>Naematelia</taxon>
    </lineage>
</organism>
<proteinExistence type="inferred from homology"/>
<dbReference type="Proteomes" id="UP000193986">
    <property type="component" value="Unassembled WGS sequence"/>
</dbReference>
<name>A0A1Y2BL04_9TREE</name>
<dbReference type="GO" id="GO:0007031">
    <property type="term" value="P:peroxisome organization"/>
    <property type="evidence" value="ECO:0007669"/>
    <property type="project" value="UniProtKB-KW"/>
</dbReference>
<dbReference type="InterPro" id="IPR013919">
    <property type="entry name" value="Pex16"/>
</dbReference>
<feature type="region of interest" description="Disordered" evidence="3">
    <location>
        <begin position="73"/>
        <end position="111"/>
    </location>
</feature>
<evidence type="ECO:0000256" key="1">
    <source>
        <dbReference type="ARBA" id="ARBA00009505"/>
    </source>
</evidence>
<reference evidence="4 5" key="1">
    <citation type="submission" date="2016-07" db="EMBL/GenBank/DDBJ databases">
        <title>Pervasive Adenine N6-methylation of Active Genes in Fungi.</title>
        <authorList>
            <consortium name="DOE Joint Genome Institute"/>
            <person name="Mondo S.J."/>
            <person name="Dannebaum R.O."/>
            <person name="Kuo R.C."/>
            <person name="Labutti K."/>
            <person name="Haridas S."/>
            <person name="Kuo A."/>
            <person name="Salamov A."/>
            <person name="Ahrendt S.R."/>
            <person name="Lipzen A."/>
            <person name="Sullivan W."/>
            <person name="Andreopoulos W.B."/>
            <person name="Clum A."/>
            <person name="Lindquist E."/>
            <person name="Daum C."/>
            <person name="Ramamoorthy G.K."/>
            <person name="Gryganskyi A."/>
            <person name="Culley D."/>
            <person name="Magnuson J.K."/>
            <person name="James T.Y."/>
            <person name="O'Malley M.A."/>
            <person name="Stajich J.E."/>
            <person name="Spatafora J.W."/>
            <person name="Visel A."/>
            <person name="Grigoriev I.V."/>
        </authorList>
    </citation>
    <scope>NUCLEOTIDE SEQUENCE [LARGE SCALE GENOMIC DNA]</scope>
    <source>
        <strain evidence="4 5">68-887.2</strain>
    </source>
</reference>
<dbReference type="GO" id="GO:0005778">
    <property type="term" value="C:peroxisomal membrane"/>
    <property type="evidence" value="ECO:0007669"/>
    <property type="project" value="UniProtKB-SubCell"/>
</dbReference>
<gene>
    <name evidence="4" type="ORF">BCR39DRAFT_509768</name>
</gene>
<dbReference type="InParanoid" id="A0A1Y2BL04"/>
<comment type="subcellular location">
    <subcellularLocation>
        <location evidence="2">Peroxisome membrane</location>
    </subcellularLocation>
</comment>
<protein>
    <recommendedName>
        <fullName evidence="2">Peroxisomal membrane protein PEX16</fullName>
    </recommendedName>
</protein>
<keyword evidence="5" id="KW-1185">Reference proteome</keyword>
<feature type="compositionally biased region" description="Low complexity" evidence="3">
    <location>
        <begin position="78"/>
        <end position="107"/>
    </location>
</feature>